<keyword evidence="2" id="KW-1185">Reference proteome</keyword>
<proteinExistence type="predicted"/>
<dbReference type="EMBL" id="MJEQ01001727">
    <property type="protein sequence ID" value="OIT29662.1"/>
    <property type="molecule type" value="Genomic_DNA"/>
</dbReference>
<organism evidence="1 2">
    <name type="scientific">Nicotiana attenuata</name>
    <name type="common">Coyote tobacco</name>
    <dbReference type="NCBI Taxonomy" id="49451"/>
    <lineage>
        <taxon>Eukaryota</taxon>
        <taxon>Viridiplantae</taxon>
        <taxon>Streptophyta</taxon>
        <taxon>Embryophyta</taxon>
        <taxon>Tracheophyta</taxon>
        <taxon>Spermatophyta</taxon>
        <taxon>Magnoliopsida</taxon>
        <taxon>eudicotyledons</taxon>
        <taxon>Gunneridae</taxon>
        <taxon>Pentapetalae</taxon>
        <taxon>asterids</taxon>
        <taxon>lamiids</taxon>
        <taxon>Solanales</taxon>
        <taxon>Solanaceae</taxon>
        <taxon>Nicotianoideae</taxon>
        <taxon>Nicotianeae</taxon>
        <taxon>Nicotiana</taxon>
    </lineage>
</organism>
<name>A0A314KKF3_NICAT</name>
<evidence type="ECO:0000313" key="2">
    <source>
        <dbReference type="Proteomes" id="UP000187609"/>
    </source>
</evidence>
<dbReference type="Gramene" id="OIT29662">
    <property type="protein sequence ID" value="OIT29662"/>
    <property type="gene ID" value="A4A49_15676"/>
</dbReference>
<reference evidence="1" key="1">
    <citation type="submission" date="2016-11" db="EMBL/GenBank/DDBJ databases">
        <title>The genome of Nicotiana attenuata.</title>
        <authorList>
            <person name="Xu S."/>
            <person name="Brockmoeller T."/>
            <person name="Gaquerel E."/>
            <person name="Navarro A."/>
            <person name="Kuhl H."/>
            <person name="Gase K."/>
            <person name="Ling Z."/>
            <person name="Zhou W."/>
            <person name="Kreitzer C."/>
            <person name="Stanke M."/>
            <person name="Tang H."/>
            <person name="Lyons E."/>
            <person name="Pandey P."/>
            <person name="Pandey S.P."/>
            <person name="Timmermann B."/>
            <person name="Baldwin I.T."/>
        </authorList>
    </citation>
    <scope>NUCLEOTIDE SEQUENCE [LARGE SCALE GENOMIC DNA]</scope>
    <source>
        <strain evidence="1">UT</strain>
    </source>
</reference>
<protein>
    <submittedName>
        <fullName evidence="1">Uncharacterized protein</fullName>
    </submittedName>
</protein>
<evidence type="ECO:0000313" key="1">
    <source>
        <dbReference type="EMBL" id="OIT29662.1"/>
    </source>
</evidence>
<dbReference type="Proteomes" id="UP000187609">
    <property type="component" value="Unassembled WGS sequence"/>
</dbReference>
<dbReference type="AlphaFoldDB" id="A0A314KKF3"/>
<comment type="caution">
    <text evidence="1">The sequence shown here is derived from an EMBL/GenBank/DDBJ whole genome shotgun (WGS) entry which is preliminary data.</text>
</comment>
<sequence>MNYHFSTCKQTTPCMQLFYSSNMQVCYMAKTYGWLGENNTDGLKNSGKAGSGIRGVIRDANGSFIAAYSIHVHCECNNAALKL</sequence>
<accession>A0A314KKF3</accession>
<gene>
    <name evidence="1" type="ORF">A4A49_15676</name>
</gene>